<dbReference type="InterPro" id="IPR036291">
    <property type="entry name" value="NAD(P)-bd_dom_sf"/>
</dbReference>
<evidence type="ECO:0000256" key="2">
    <source>
        <dbReference type="SAM" id="Phobius"/>
    </source>
</evidence>
<dbReference type="GO" id="GO:0009247">
    <property type="term" value="P:glycolipid biosynthetic process"/>
    <property type="evidence" value="ECO:0007669"/>
    <property type="project" value="TreeGrafter"/>
</dbReference>
<proteinExistence type="inferred from homology"/>
<reference evidence="4" key="1">
    <citation type="journal article" date="2014" name="Genome Announc.">
        <title>Draft genome sequence of Rhodosporidium toruloides CECT1137, an oleaginous yeast of biotechnological interest.</title>
        <authorList>
            <person name="Morin N."/>
            <person name="Calcas X."/>
            <person name="Devillers H."/>
            <person name="Durrens P."/>
            <person name="Sherman D.J."/>
            <person name="Nicaud J.-M."/>
            <person name="Neuveglise C."/>
        </authorList>
    </citation>
    <scope>NUCLEOTIDE SEQUENCE</scope>
    <source>
        <strain evidence="4">CECT1137</strain>
    </source>
</reference>
<evidence type="ECO:0000313" key="4">
    <source>
        <dbReference type="EMBL" id="CDR39228.1"/>
    </source>
</evidence>
<organism evidence="4">
    <name type="scientific">Rhodotorula toruloides</name>
    <name type="common">Yeast</name>
    <name type="synonym">Rhodosporidium toruloides</name>
    <dbReference type="NCBI Taxonomy" id="5286"/>
    <lineage>
        <taxon>Eukaryota</taxon>
        <taxon>Fungi</taxon>
        <taxon>Dikarya</taxon>
        <taxon>Basidiomycota</taxon>
        <taxon>Pucciniomycotina</taxon>
        <taxon>Microbotryomycetes</taxon>
        <taxon>Sporidiobolales</taxon>
        <taxon>Sporidiobolaceae</taxon>
        <taxon>Rhodotorula</taxon>
    </lineage>
</organism>
<dbReference type="OrthoDB" id="10268090at2759"/>
<sequence length="422" mass="45752">MASAKAYDILVMGASGFTGQLVSKYLATQAPLQNFTFAVGGRNRQKIEEKMREVGVKPAAVLIADSSDEEALRKAVKQVKVVISLIGPYLIHGEPLVKVCAEEGVHYVDLTGENPFIYKTNQKYGRIALENTATIIHCCGFDSIPSDIGAFLAVQRLKQAGGDDVRAGKVRTSFRAKGGMSGGTLASIVNMRETEDKEALKVAADTYALSPIRGVHKGRPVVVGSQTFQGKTTWGAFFMMAPVNTAVVHRSWGVLESADPSSRVLAYGPRFHYDEFLKMPGPISAFLASLTFFTVFGSIFLISPIRWLVKRFGPKSGEGPSPEAQQNGWYETTTVAKSEDGRYESRVVQKAKGDPGYLATSVLISSCALCLLKDYDRLPPIAKHGGFLTPATALGNVLVERLEATGRFQFKVEDGGDARKTR</sequence>
<evidence type="ECO:0000259" key="3">
    <source>
        <dbReference type="Pfam" id="PF03435"/>
    </source>
</evidence>
<keyword evidence="2" id="KW-0472">Membrane</keyword>
<dbReference type="GO" id="GO:0005811">
    <property type="term" value="C:lipid droplet"/>
    <property type="evidence" value="ECO:0007669"/>
    <property type="project" value="TreeGrafter"/>
</dbReference>
<dbReference type="PANTHER" id="PTHR12286">
    <property type="entry name" value="SACCHAROPINE DEHYDROGENASE-LIKE OXIDOREDUCTASE"/>
    <property type="match status" value="1"/>
</dbReference>
<dbReference type="EMBL" id="LK052939">
    <property type="protein sequence ID" value="CDR39228.1"/>
    <property type="molecule type" value="Genomic_DNA"/>
</dbReference>
<name>A0A061AV08_RHOTO</name>
<comment type="similarity">
    <text evidence="1">Belongs to the saccharopine dehydrogenase family.</text>
</comment>
<dbReference type="AlphaFoldDB" id="A0A061AV08"/>
<protein>
    <submittedName>
        <fullName evidence="4">RHTO0S04e03004g1_1</fullName>
    </submittedName>
</protein>
<dbReference type="PANTHER" id="PTHR12286:SF5">
    <property type="entry name" value="SACCHAROPINE DEHYDROGENASE-LIKE OXIDOREDUCTASE"/>
    <property type="match status" value="1"/>
</dbReference>
<keyword evidence="2" id="KW-0812">Transmembrane</keyword>
<keyword evidence="2" id="KW-1133">Transmembrane helix</keyword>
<feature type="transmembrane region" description="Helical" evidence="2">
    <location>
        <begin position="283"/>
        <end position="302"/>
    </location>
</feature>
<dbReference type="SUPFAM" id="SSF51735">
    <property type="entry name" value="NAD(P)-binding Rossmann-fold domains"/>
    <property type="match status" value="1"/>
</dbReference>
<evidence type="ECO:0000256" key="1">
    <source>
        <dbReference type="ARBA" id="ARBA00038048"/>
    </source>
</evidence>
<dbReference type="InterPro" id="IPR005097">
    <property type="entry name" value="Sacchrp_dh_NADP-bd"/>
</dbReference>
<dbReference type="InterPro" id="IPR051276">
    <property type="entry name" value="Saccharopine_DH-like_oxidrdct"/>
</dbReference>
<feature type="domain" description="Saccharopine dehydrogenase NADP binding" evidence="3">
    <location>
        <begin position="9"/>
        <end position="135"/>
    </location>
</feature>
<dbReference type="Gene3D" id="3.40.50.720">
    <property type="entry name" value="NAD(P)-binding Rossmann-like Domain"/>
    <property type="match status" value="1"/>
</dbReference>
<dbReference type="Pfam" id="PF03435">
    <property type="entry name" value="Sacchrp_dh_NADP"/>
    <property type="match status" value="1"/>
</dbReference>
<gene>
    <name evidence="4" type="ORF">RHTO0S_04e03004g</name>
</gene>
<accession>A0A061AV08</accession>
<dbReference type="GO" id="GO:0005739">
    <property type="term" value="C:mitochondrion"/>
    <property type="evidence" value="ECO:0007669"/>
    <property type="project" value="TreeGrafter"/>
</dbReference>
<dbReference type="GO" id="GO:0005886">
    <property type="term" value="C:plasma membrane"/>
    <property type="evidence" value="ECO:0007669"/>
    <property type="project" value="TreeGrafter"/>
</dbReference>